<keyword evidence="2" id="KW-0812">Transmembrane</keyword>
<organism evidence="3 4">
    <name type="scientific">Rubripirellula tenax</name>
    <dbReference type="NCBI Taxonomy" id="2528015"/>
    <lineage>
        <taxon>Bacteria</taxon>
        <taxon>Pseudomonadati</taxon>
        <taxon>Planctomycetota</taxon>
        <taxon>Planctomycetia</taxon>
        <taxon>Pirellulales</taxon>
        <taxon>Pirellulaceae</taxon>
        <taxon>Rubripirellula</taxon>
    </lineage>
</organism>
<comment type="caution">
    <text evidence="3">The sequence shown here is derived from an EMBL/GenBank/DDBJ whole genome shotgun (WGS) entry which is preliminary data.</text>
</comment>
<keyword evidence="4" id="KW-1185">Reference proteome</keyword>
<reference evidence="3 4" key="1">
    <citation type="submission" date="2019-02" db="EMBL/GenBank/DDBJ databases">
        <title>Deep-cultivation of Planctomycetes and their phenomic and genomic characterization uncovers novel biology.</title>
        <authorList>
            <person name="Wiegand S."/>
            <person name="Jogler M."/>
            <person name="Boedeker C."/>
            <person name="Pinto D."/>
            <person name="Vollmers J."/>
            <person name="Rivas-Marin E."/>
            <person name="Kohn T."/>
            <person name="Peeters S.H."/>
            <person name="Heuer A."/>
            <person name="Rast P."/>
            <person name="Oberbeckmann S."/>
            <person name="Bunk B."/>
            <person name="Jeske O."/>
            <person name="Meyerdierks A."/>
            <person name="Storesund J.E."/>
            <person name="Kallscheuer N."/>
            <person name="Luecker S."/>
            <person name="Lage O.M."/>
            <person name="Pohl T."/>
            <person name="Merkel B.J."/>
            <person name="Hornburger P."/>
            <person name="Mueller R.-W."/>
            <person name="Bruemmer F."/>
            <person name="Labrenz M."/>
            <person name="Spormann A.M."/>
            <person name="Op Den Camp H."/>
            <person name="Overmann J."/>
            <person name="Amann R."/>
            <person name="Jetten M.S.M."/>
            <person name="Mascher T."/>
            <person name="Medema M.H."/>
            <person name="Devos D.P."/>
            <person name="Kaster A.-K."/>
            <person name="Ovreas L."/>
            <person name="Rohde M."/>
            <person name="Galperin M.Y."/>
            <person name="Jogler C."/>
        </authorList>
    </citation>
    <scope>NUCLEOTIDE SEQUENCE [LARGE SCALE GENOMIC DNA]</scope>
    <source>
        <strain evidence="3 4">Poly51</strain>
    </source>
</reference>
<dbReference type="Proteomes" id="UP000318288">
    <property type="component" value="Unassembled WGS sequence"/>
</dbReference>
<evidence type="ECO:0000256" key="1">
    <source>
        <dbReference type="SAM" id="MobiDB-lite"/>
    </source>
</evidence>
<evidence type="ECO:0000313" key="3">
    <source>
        <dbReference type="EMBL" id="TWU54683.1"/>
    </source>
</evidence>
<evidence type="ECO:0000256" key="2">
    <source>
        <dbReference type="SAM" id="Phobius"/>
    </source>
</evidence>
<evidence type="ECO:0000313" key="4">
    <source>
        <dbReference type="Proteomes" id="UP000318288"/>
    </source>
</evidence>
<name>A0A5C6EYG2_9BACT</name>
<sequence length="70" mass="7807">MQGISGMPGTRVSSAHEKSHCGDPPVASFFDFLAIDYLAIALTILLRRRLVRSAVFWCSRFFAAAWSILF</sequence>
<feature type="transmembrane region" description="Helical" evidence="2">
    <location>
        <begin position="26"/>
        <end position="46"/>
    </location>
</feature>
<keyword evidence="2" id="KW-0472">Membrane</keyword>
<gene>
    <name evidence="3" type="ORF">Poly51_34020</name>
</gene>
<dbReference type="EMBL" id="SJPW01000004">
    <property type="protein sequence ID" value="TWU54683.1"/>
    <property type="molecule type" value="Genomic_DNA"/>
</dbReference>
<proteinExistence type="predicted"/>
<keyword evidence="2" id="KW-1133">Transmembrane helix</keyword>
<feature type="region of interest" description="Disordered" evidence="1">
    <location>
        <begin position="1"/>
        <end position="21"/>
    </location>
</feature>
<accession>A0A5C6EYG2</accession>
<protein>
    <submittedName>
        <fullName evidence="3">Uncharacterized protein</fullName>
    </submittedName>
</protein>
<dbReference type="AlphaFoldDB" id="A0A5C6EYG2"/>